<accession>A0AAD4SIM9</accession>
<dbReference type="EMBL" id="JAJJMB010010581">
    <property type="protein sequence ID" value="KAI3907692.1"/>
    <property type="molecule type" value="Genomic_DNA"/>
</dbReference>
<dbReference type="Proteomes" id="UP001202328">
    <property type="component" value="Unassembled WGS sequence"/>
</dbReference>
<gene>
    <name evidence="1" type="ORF">MKW98_016336</name>
</gene>
<sequence length="88" mass="10060">MGQCFHGKRFLCQERQRLNLVDGIQEIDVLSLGRFGSFHEAVGAGLMVFQHFGVSFYLSHVFISAGKIHLVQLFLIIHNVHNLFTCWV</sequence>
<protein>
    <submittedName>
        <fullName evidence="1">Uncharacterized protein</fullName>
    </submittedName>
</protein>
<proteinExistence type="predicted"/>
<evidence type="ECO:0000313" key="2">
    <source>
        <dbReference type="Proteomes" id="UP001202328"/>
    </source>
</evidence>
<dbReference type="AlphaFoldDB" id="A0AAD4SIM9"/>
<keyword evidence="2" id="KW-1185">Reference proteome</keyword>
<comment type="caution">
    <text evidence="1">The sequence shown here is derived from an EMBL/GenBank/DDBJ whole genome shotgun (WGS) entry which is preliminary data.</text>
</comment>
<organism evidence="1 2">
    <name type="scientific">Papaver atlanticum</name>
    <dbReference type="NCBI Taxonomy" id="357466"/>
    <lineage>
        <taxon>Eukaryota</taxon>
        <taxon>Viridiplantae</taxon>
        <taxon>Streptophyta</taxon>
        <taxon>Embryophyta</taxon>
        <taxon>Tracheophyta</taxon>
        <taxon>Spermatophyta</taxon>
        <taxon>Magnoliopsida</taxon>
        <taxon>Ranunculales</taxon>
        <taxon>Papaveraceae</taxon>
        <taxon>Papaveroideae</taxon>
        <taxon>Papaver</taxon>
    </lineage>
</organism>
<evidence type="ECO:0000313" key="1">
    <source>
        <dbReference type="EMBL" id="KAI3907692.1"/>
    </source>
</evidence>
<reference evidence="1" key="1">
    <citation type="submission" date="2022-04" db="EMBL/GenBank/DDBJ databases">
        <title>A functionally conserved STORR gene fusion in Papaver species that diverged 16.8 million years ago.</title>
        <authorList>
            <person name="Catania T."/>
        </authorList>
    </citation>
    <scope>NUCLEOTIDE SEQUENCE</scope>
    <source>
        <strain evidence="1">S-188037</strain>
    </source>
</reference>
<name>A0AAD4SIM9_9MAGN</name>